<reference evidence="2" key="1">
    <citation type="journal article" date="2021" name="Mol. Ecol. Resour.">
        <title>Apolygus lucorum genome provides insights into omnivorousness and mesophyll feeding.</title>
        <authorList>
            <person name="Liu Y."/>
            <person name="Liu H."/>
            <person name="Wang H."/>
            <person name="Huang T."/>
            <person name="Liu B."/>
            <person name="Yang B."/>
            <person name="Yin L."/>
            <person name="Li B."/>
            <person name="Zhang Y."/>
            <person name="Zhang S."/>
            <person name="Jiang F."/>
            <person name="Zhang X."/>
            <person name="Ren Y."/>
            <person name="Wang B."/>
            <person name="Wang S."/>
            <person name="Lu Y."/>
            <person name="Wu K."/>
            <person name="Fan W."/>
            <person name="Wang G."/>
        </authorList>
    </citation>
    <scope>NUCLEOTIDE SEQUENCE</scope>
    <source>
        <strain evidence="2">12Hb</strain>
    </source>
</reference>
<dbReference type="Proteomes" id="UP000466442">
    <property type="component" value="Unassembled WGS sequence"/>
</dbReference>
<sequence>MVLPTVLLLTLGALGTSGFHVFTPPHDVSEIVDDYLAFIEPIMRARGDTEIDIEGINDAQISVHGHHLIKHHLKLADHPKLQELLKDPSIPIPFSLSCEKGKLGDISTLKRVGPAFEILSAYSVGGSFTVTAQYTLETMYAKYPKCKISLANVPYKGQITLKAPHSNFTTTLGLFSRKKECYFTDFSTHFNDKTLELKTTVKGTPYNKLFEQLIDFLIKKNPNDVKNKANDRLSLALEVTARKHKGCLFLDNSVRQHVKNKHQ</sequence>
<evidence type="ECO:0000313" key="2">
    <source>
        <dbReference type="EMBL" id="KAF6198988.1"/>
    </source>
</evidence>
<organism evidence="2 3">
    <name type="scientific">Apolygus lucorum</name>
    <name type="common">Small green plant bug</name>
    <name type="synonym">Lygocoris lucorum</name>
    <dbReference type="NCBI Taxonomy" id="248454"/>
    <lineage>
        <taxon>Eukaryota</taxon>
        <taxon>Metazoa</taxon>
        <taxon>Ecdysozoa</taxon>
        <taxon>Arthropoda</taxon>
        <taxon>Hexapoda</taxon>
        <taxon>Insecta</taxon>
        <taxon>Pterygota</taxon>
        <taxon>Neoptera</taxon>
        <taxon>Paraneoptera</taxon>
        <taxon>Hemiptera</taxon>
        <taxon>Heteroptera</taxon>
        <taxon>Panheteroptera</taxon>
        <taxon>Cimicomorpha</taxon>
        <taxon>Miridae</taxon>
        <taxon>Mirini</taxon>
        <taxon>Apolygus</taxon>
    </lineage>
</organism>
<dbReference type="EMBL" id="WIXP02000015">
    <property type="protein sequence ID" value="KAF6198988.1"/>
    <property type="molecule type" value="Genomic_DNA"/>
</dbReference>
<name>A0A8S9WSB0_APOLU</name>
<evidence type="ECO:0000256" key="1">
    <source>
        <dbReference type="SAM" id="SignalP"/>
    </source>
</evidence>
<dbReference type="AlphaFoldDB" id="A0A8S9WSB0"/>
<evidence type="ECO:0008006" key="4">
    <source>
        <dbReference type="Google" id="ProtNLM"/>
    </source>
</evidence>
<feature type="chain" id="PRO_5035736597" description="Secreted protein" evidence="1">
    <location>
        <begin position="19"/>
        <end position="263"/>
    </location>
</feature>
<keyword evidence="3" id="KW-1185">Reference proteome</keyword>
<gene>
    <name evidence="2" type="ORF">GE061_007011</name>
</gene>
<protein>
    <recommendedName>
        <fullName evidence="4">Secreted protein</fullName>
    </recommendedName>
</protein>
<accession>A0A8S9WSB0</accession>
<keyword evidence="1" id="KW-0732">Signal</keyword>
<evidence type="ECO:0000313" key="3">
    <source>
        <dbReference type="Proteomes" id="UP000466442"/>
    </source>
</evidence>
<proteinExistence type="predicted"/>
<feature type="signal peptide" evidence="1">
    <location>
        <begin position="1"/>
        <end position="18"/>
    </location>
</feature>
<comment type="caution">
    <text evidence="2">The sequence shown here is derived from an EMBL/GenBank/DDBJ whole genome shotgun (WGS) entry which is preliminary data.</text>
</comment>